<dbReference type="InterPro" id="IPR050138">
    <property type="entry name" value="DHOase/Allantoinase_Hydrolase"/>
</dbReference>
<dbReference type="PANTHER" id="PTHR43668:SF4">
    <property type="entry name" value="ALLANTOINASE"/>
    <property type="match status" value="1"/>
</dbReference>
<dbReference type="EC" id="3.5.2.3" evidence="8"/>
<dbReference type="InterPro" id="IPR032466">
    <property type="entry name" value="Metal_Hydrolase"/>
</dbReference>
<protein>
    <submittedName>
        <fullName evidence="8">Dihydroorotase</fullName>
        <ecNumber evidence="8">3.5.2.3</ecNumber>
    </submittedName>
</protein>
<dbReference type="Gene3D" id="3.20.20.140">
    <property type="entry name" value="Metal-dependent hydrolases"/>
    <property type="match status" value="1"/>
</dbReference>
<evidence type="ECO:0000313" key="9">
    <source>
        <dbReference type="Proteomes" id="UP000739538"/>
    </source>
</evidence>
<accession>A0A956SC05</accession>
<dbReference type="GO" id="GO:0004151">
    <property type="term" value="F:dihydroorotase activity"/>
    <property type="evidence" value="ECO:0007669"/>
    <property type="project" value="UniProtKB-EC"/>
</dbReference>
<dbReference type="InterPro" id="IPR006680">
    <property type="entry name" value="Amidohydro-rel"/>
</dbReference>
<gene>
    <name evidence="8" type="ORF">KDA27_03615</name>
</gene>
<evidence type="ECO:0000313" key="8">
    <source>
        <dbReference type="EMBL" id="MCA9754865.1"/>
    </source>
</evidence>
<evidence type="ECO:0000256" key="3">
    <source>
        <dbReference type="ARBA" id="ARBA00010286"/>
    </source>
</evidence>
<dbReference type="GO" id="GO:0004038">
    <property type="term" value="F:allantoinase activity"/>
    <property type="evidence" value="ECO:0007669"/>
    <property type="project" value="TreeGrafter"/>
</dbReference>
<evidence type="ECO:0000259" key="7">
    <source>
        <dbReference type="Pfam" id="PF01979"/>
    </source>
</evidence>
<proteinExistence type="inferred from homology"/>
<name>A0A956SC05_UNCEI</name>
<evidence type="ECO:0000256" key="6">
    <source>
        <dbReference type="SAM" id="MobiDB-lite"/>
    </source>
</evidence>
<dbReference type="EMBL" id="JAGQHS010000011">
    <property type="protein sequence ID" value="MCA9754865.1"/>
    <property type="molecule type" value="Genomic_DNA"/>
</dbReference>
<sequence length="449" mass="48535">MTTSVDLLLRGGTAVTPQGTEVTHIGVSGGRIAWIGSDLTGAPTARETIDVTGLHVLPGVIDPQVHFREPGGEHKEDLETGTRAAVLGGVTAILEMPNTEPPTTTVAALEEKLRLASGRAWCDHAFFVGARPDNLETLGDLELNPGCAGVKIFMGKSTGGLLVDSEEGLHLALSSGRRRVAVHAEDEARMRERKPIVEASHDVRDHPNWRDAESARLATERLLRVARKVGRRVHVLHVTTGDELPLLAANRDLATFETTPQHLTLSAPECYDRLGTFAQMNPPIRTAEHREALWGAVQSGLLDAIGSDHAPHTREEKARDYPSSPSGMTGVQTLVPVMLNHVHEGRLSLDRFVDLTSTGPARVYGLVRKGRISPGYDADFTVVDLAETRVVEENWIASRCGWSPFSGVSLTGWPRLTVVRGSVVMRDLETVGAPLGRPVEFLETLQPGG</sequence>
<comment type="similarity">
    <text evidence="3">Belongs to the metallo-dependent hydrolases superfamily. DHOase family. Class I DHOase subfamily.</text>
</comment>
<evidence type="ECO:0000256" key="1">
    <source>
        <dbReference type="ARBA" id="ARBA00001947"/>
    </source>
</evidence>
<dbReference type="Pfam" id="PF01979">
    <property type="entry name" value="Amidohydro_1"/>
    <property type="match status" value="1"/>
</dbReference>
<evidence type="ECO:0000256" key="2">
    <source>
        <dbReference type="ARBA" id="ARBA00002368"/>
    </source>
</evidence>
<keyword evidence="4" id="KW-0479">Metal-binding</keyword>
<comment type="cofactor">
    <cofactor evidence="1">
        <name>Zn(2+)</name>
        <dbReference type="ChEBI" id="CHEBI:29105"/>
    </cofactor>
</comment>
<organism evidence="8 9">
    <name type="scientific">Eiseniibacteriota bacterium</name>
    <dbReference type="NCBI Taxonomy" id="2212470"/>
    <lineage>
        <taxon>Bacteria</taxon>
        <taxon>Candidatus Eiseniibacteriota</taxon>
    </lineage>
</organism>
<dbReference type="GO" id="GO:0046872">
    <property type="term" value="F:metal ion binding"/>
    <property type="evidence" value="ECO:0007669"/>
    <property type="project" value="UniProtKB-KW"/>
</dbReference>
<dbReference type="SUPFAM" id="SSF51338">
    <property type="entry name" value="Composite domain of metallo-dependent hydrolases"/>
    <property type="match status" value="1"/>
</dbReference>
<comment type="function">
    <text evidence="2">Catalyzes the reversible cyclization of carbamoyl aspartate to dihydroorotate.</text>
</comment>
<dbReference type="InterPro" id="IPR002195">
    <property type="entry name" value="Dihydroorotase_CS"/>
</dbReference>
<dbReference type="PROSITE" id="PS00483">
    <property type="entry name" value="DIHYDROOROTASE_2"/>
    <property type="match status" value="1"/>
</dbReference>
<dbReference type="AlphaFoldDB" id="A0A956SC05"/>
<dbReference type="CDD" id="cd01318">
    <property type="entry name" value="DHOase_IIb"/>
    <property type="match status" value="1"/>
</dbReference>
<feature type="domain" description="Amidohydrolase-related" evidence="7">
    <location>
        <begin position="56"/>
        <end position="424"/>
    </location>
</feature>
<dbReference type="GO" id="GO:0005737">
    <property type="term" value="C:cytoplasm"/>
    <property type="evidence" value="ECO:0007669"/>
    <property type="project" value="TreeGrafter"/>
</dbReference>
<dbReference type="InterPro" id="IPR011059">
    <property type="entry name" value="Metal-dep_hydrolase_composite"/>
</dbReference>
<dbReference type="SUPFAM" id="SSF51556">
    <property type="entry name" value="Metallo-dependent hydrolases"/>
    <property type="match status" value="1"/>
</dbReference>
<keyword evidence="5 8" id="KW-0378">Hydrolase</keyword>
<reference evidence="8" key="1">
    <citation type="submission" date="2020-04" db="EMBL/GenBank/DDBJ databases">
        <authorList>
            <person name="Zhang T."/>
        </authorList>
    </citation>
    <scope>NUCLEOTIDE SEQUENCE</scope>
    <source>
        <strain evidence="8">HKST-UBA02</strain>
    </source>
</reference>
<dbReference type="Gene3D" id="2.30.40.10">
    <property type="entry name" value="Urease, subunit C, domain 1"/>
    <property type="match status" value="1"/>
</dbReference>
<dbReference type="PANTHER" id="PTHR43668">
    <property type="entry name" value="ALLANTOINASE"/>
    <property type="match status" value="1"/>
</dbReference>
<evidence type="ECO:0000256" key="4">
    <source>
        <dbReference type="ARBA" id="ARBA00022723"/>
    </source>
</evidence>
<comment type="caution">
    <text evidence="8">The sequence shown here is derived from an EMBL/GenBank/DDBJ whole genome shotgun (WGS) entry which is preliminary data.</text>
</comment>
<reference evidence="8" key="2">
    <citation type="journal article" date="2021" name="Microbiome">
        <title>Successional dynamics and alternative stable states in a saline activated sludge microbial community over 9 years.</title>
        <authorList>
            <person name="Wang Y."/>
            <person name="Ye J."/>
            <person name="Ju F."/>
            <person name="Liu L."/>
            <person name="Boyd J.A."/>
            <person name="Deng Y."/>
            <person name="Parks D.H."/>
            <person name="Jiang X."/>
            <person name="Yin X."/>
            <person name="Woodcroft B.J."/>
            <person name="Tyson G.W."/>
            <person name="Hugenholtz P."/>
            <person name="Polz M.F."/>
            <person name="Zhang T."/>
        </authorList>
    </citation>
    <scope>NUCLEOTIDE SEQUENCE</scope>
    <source>
        <strain evidence="8">HKST-UBA02</strain>
    </source>
</reference>
<dbReference type="Proteomes" id="UP000739538">
    <property type="component" value="Unassembled WGS sequence"/>
</dbReference>
<dbReference type="NCBIfam" id="NF006559">
    <property type="entry name" value="PRK09060.1"/>
    <property type="match status" value="1"/>
</dbReference>
<evidence type="ECO:0000256" key="5">
    <source>
        <dbReference type="ARBA" id="ARBA00022801"/>
    </source>
</evidence>
<dbReference type="NCBIfam" id="TIGR00857">
    <property type="entry name" value="pyrC_multi"/>
    <property type="match status" value="1"/>
</dbReference>
<feature type="compositionally biased region" description="Basic and acidic residues" evidence="6">
    <location>
        <begin position="309"/>
        <end position="320"/>
    </location>
</feature>
<feature type="region of interest" description="Disordered" evidence="6">
    <location>
        <begin position="307"/>
        <end position="327"/>
    </location>
</feature>
<dbReference type="GO" id="GO:0006145">
    <property type="term" value="P:purine nucleobase catabolic process"/>
    <property type="evidence" value="ECO:0007669"/>
    <property type="project" value="TreeGrafter"/>
</dbReference>